<dbReference type="GO" id="GO:0004222">
    <property type="term" value="F:metalloendopeptidase activity"/>
    <property type="evidence" value="ECO:0007669"/>
    <property type="project" value="UniProtKB-UniRule"/>
</dbReference>
<dbReference type="SUPFAM" id="SSF53163">
    <property type="entry name" value="HybD-like"/>
    <property type="match status" value="1"/>
</dbReference>
<comment type="caution">
    <text evidence="5">The sequence shown here is derived from an EMBL/GenBank/DDBJ whole genome shotgun (WGS) entry which is preliminary data.</text>
</comment>
<dbReference type="NCBIfam" id="TIGR01441">
    <property type="entry name" value="GPR"/>
    <property type="match status" value="1"/>
</dbReference>
<dbReference type="RefSeq" id="WP_117970406.1">
    <property type="nucleotide sequence ID" value="NZ_CATWJF010000021.1"/>
</dbReference>
<comment type="function">
    <text evidence="4">Initiates the rapid degradation of small, acid-soluble proteins during spore germination.</text>
</comment>
<evidence type="ECO:0000313" key="5">
    <source>
        <dbReference type="EMBL" id="RHA18667.1"/>
    </source>
</evidence>
<dbReference type="EMBL" id="QSFD01000005">
    <property type="protein sequence ID" value="RHA18667.1"/>
    <property type="molecule type" value="Genomic_DNA"/>
</dbReference>
<gene>
    <name evidence="4" type="primary">gpr</name>
    <name evidence="5" type="ORF">DW944_06240</name>
</gene>
<accession>A0A413R8T6</accession>
<sequence>MKKINIYTDLALEERERFKRNIEISGVKIDKNYNKELFMTTTDVEIFNENGAKSMGKPIGSYVTMETRFFKEDDLERQNIFAKEIANHMEEMTKNQNIKKILIVGLGNSKATPDSLGPKVAEQIEILPNVYCLAPGVLAQTGMETFSIVKGITAQMKPDIIIAIDSLAARNVRRITTTIQLTDTGITPGSGIGNHRKGLNEQSLNTKVIAIGVPMVVSGATIVNDTMEKLLEILASHNQNNSISNIFKDYTSDEKYQLFEELLSEDTEQMFVTPKDIDEIVDNLSKIIACGINMFCNVLK</sequence>
<comment type="catalytic activity">
    <reaction evidence="4">
        <text>Endopeptidase action with P4 Glu or Asp, P1 preferably Glu &gt; Asp, P1' hydrophobic and P2' Ala.</text>
        <dbReference type="EC" id="3.4.24.78"/>
    </reaction>
</comment>
<proteinExistence type="inferred from homology"/>
<name>A0A413R8T6_9FIRM</name>
<organism evidence="5 6">
    <name type="scientific">Eubacterium ventriosum</name>
    <dbReference type="NCBI Taxonomy" id="39496"/>
    <lineage>
        <taxon>Bacteria</taxon>
        <taxon>Bacillati</taxon>
        <taxon>Bacillota</taxon>
        <taxon>Clostridia</taxon>
        <taxon>Eubacteriales</taxon>
        <taxon>Eubacteriaceae</taxon>
        <taxon>Eubacterium</taxon>
    </lineage>
</organism>
<comment type="PTM">
    <text evidence="4">Autoproteolytically processed. The inactive tetrameric zymogen termed p46 autoprocesses to a smaller form termed p41, which is active only during spore germination.</text>
</comment>
<dbReference type="GO" id="GO:0009847">
    <property type="term" value="P:spore germination"/>
    <property type="evidence" value="ECO:0007669"/>
    <property type="project" value="UniProtKB-UniRule"/>
</dbReference>
<feature type="propeptide" id="PRO_5019595893" evidence="4">
    <location>
        <begin position="1"/>
        <end position="9"/>
    </location>
</feature>
<keyword evidence="1 4" id="KW-0645">Protease</keyword>
<comment type="subunit">
    <text evidence="4">Homotetramer.</text>
</comment>
<keyword evidence="2 4" id="KW-0378">Hydrolase</keyword>
<dbReference type="InterPro" id="IPR005080">
    <property type="entry name" value="Peptidase_A25"/>
</dbReference>
<dbReference type="Pfam" id="PF03418">
    <property type="entry name" value="Peptidase_A25"/>
    <property type="match status" value="1"/>
</dbReference>
<protein>
    <recommendedName>
        <fullName evidence="4">Germination protease</fullName>
        <ecNumber evidence="4">3.4.24.78</ecNumber>
    </recommendedName>
    <alternativeName>
        <fullName evidence="4">GPR endopeptidase</fullName>
    </alternativeName>
    <alternativeName>
        <fullName evidence="4">Germination proteinase</fullName>
    </alternativeName>
    <alternativeName>
        <fullName evidence="4">Spore protease</fullName>
    </alternativeName>
</protein>
<dbReference type="InterPro" id="IPR023430">
    <property type="entry name" value="Pept_HybD-like_dom_sf"/>
</dbReference>
<dbReference type="AlphaFoldDB" id="A0A413R8T6"/>
<feature type="chain" id="PRO_5023374436" description="Germination protease" evidence="4">
    <location>
        <begin position="10"/>
        <end position="300"/>
    </location>
</feature>
<evidence type="ECO:0000256" key="4">
    <source>
        <dbReference type="HAMAP-Rule" id="MF_00626"/>
    </source>
</evidence>
<evidence type="ECO:0000313" key="6">
    <source>
        <dbReference type="Proteomes" id="UP000284779"/>
    </source>
</evidence>
<keyword evidence="3 4" id="KW-0865">Zymogen</keyword>
<evidence type="ECO:0000256" key="3">
    <source>
        <dbReference type="ARBA" id="ARBA00023145"/>
    </source>
</evidence>
<reference evidence="5 6" key="1">
    <citation type="submission" date="2018-08" db="EMBL/GenBank/DDBJ databases">
        <title>A genome reference for cultivated species of the human gut microbiota.</title>
        <authorList>
            <person name="Zou Y."/>
            <person name="Xue W."/>
            <person name="Luo G."/>
        </authorList>
    </citation>
    <scope>NUCLEOTIDE SEQUENCE [LARGE SCALE GENOMIC DNA]</scope>
    <source>
        <strain evidence="5 6">AM44-11BH</strain>
    </source>
</reference>
<dbReference type="GO" id="GO:0006508">
    <property type="term" value="P:proteolysis"/>
    <property type="evidence" value="ECO:0007669"/>
    <property type="project" value="UniProtKB-UniRule"/>
</dbReference>
<dbReference type="Proteomes" id="UP000284779">
    <property type="component" value="Unassembled WGS sequence"/>
</dbReference>
<evidence type="ECO:0000256" key="2">
    <source>
        <dbReference type="ARBA" id="ARBA00022801"/>
    </source>
</evidence>
<dbReference type="HAMAP" id="MF_00626">
    <property type="entry name" value="Germination_prot"/>
    <property type="match status" value="1"/>
</dbReference>
<comment type="similarity">
    <text evidence="4">Belongs to the peptidase A25 family.</text>
</comment>
<dbReference type="Gene3D" id="3.40.50.1450">
    <property type="entry name" value="HybD-like"/>
    <property type="match status" value="1"/>
</dbReference>
<keyword evidence="6" id="KW-1185">Reference proteome</keyword>
<dbReference type="EC" id="3.4.24.78" evidence="4"/>
<evidence type="ECO:0000256" key="1">
    <source>
        <dbReference type="ARBA" id="ARBA00022670"/>
    </source>
</evidence>